<dbReference type="PANTHER" id="PTHR33284">
    <property type="entry name" value="RIBOSOMAL PROTEIN L25/GLN-TRNA SYNTHETASE, ANTI-CODON-BINDING DOMAIN-CONTAINING PROTEIN"/>
    <property type="match status" value="1"/>
</dbReference>
<dbReference type="GO" id="GO:0008097">
    <property type="term" value="F:5S rRNA binding"/>
    <property type="evidence" value="ECO:0007669"/>
    <property type="project" value="InterPro"/>
</dbReference>
<dbReference type="GO" id="GO:0003735">
    <property type="term" value="F:structural constituent of ribosome"/>
    <property type="evidence" value="ECO:0007669"/>
    <property type="project" value="InterPro"/>
</dbReference>
<reference evidence="9 10" key="1">
    <citation type="journal article" date="2016" name="Nat. Commun.">
        <title>Thousands of microbial genomes shed light on interconnected biogeochemical processes in an aquifer system.</title>
        <authorList>
            <person name="Anantharaman K."/>
            <person name="Brown C.T."/>
            <person name="Hug L.A."/>
            <person name="Sharon I."/>
            <person name="Castelle C.J."/>
            <person name="Probst A.J."/>
            <person name="Thomas B.C."/>
            <person name="Singh A."/>
            <person name="Wilkins M.J."/>
            <person name="Karaoz U."/>
            <person name="Brodie E.L."/>
            <person name="Williams K.H."/>
            <person name="Hubbard S.S."/>
            <person name="Banfield J.F."/>
        </authorList>
    </citation>
    <scope>NUCLEOTIDE SEQUENCE [LARGE SCALE GENOMIC DNA]</scope>
</reference>
<keyword evidence="3 5" id="KW-0689">Ribosomal protein</keyword>
<feature type="compositionally biased region" description="Acidic residues" evidence="6">
    <location>
        <begin position="206"/>
        <end position="219"/>
    </location>
</feature>
<evidence type="ECO:0000259" key="8">
    <source>
        <dbReference type="Pfam" id="PF14693"/>
    </source>
</evidence>
<feature type="domain" description="Large ribosomal subunit protein bL25 beta" evidence="8">
    <location>
        <begin position="105"/>
        <end position="189"/>
    </location>
</feature>
<dbReference type="HAMAP" id="MF_01334">
    <property type="entry name" value="Ribosomal_bL25_CTC"/>
    <property type="match status" value="1"/>
</dbReference>
<evidence type="ECO:0000256" key="1">
    <source>
        <dbReference type="ARBA" id="ARBA00022730"/>
    </source>
</evidence>
<keyword evidence="2 5" id="KW-0694">RNA-binding</keyword>
<feature type="domain" description="Large ribosomal subunit protein bL25 L25" evidence="7">
    <location>
        <begin position="12"/>
        <end position="97"/>
    </location>
</feature>
<accession>A0A1F7GK22</accession>
<dbReference type="Pfam" id="PF14693">
    <property type="entry name" value="Ribosomal_TL5_C"/>
    <property type="match status" value="1"/>
</dbReference>
<sequence>MPKTTKPEKFELAVEKRDIIGKKVKKLRREGKTPGNIYGEDFKSQAVSVETIPFTKVFKHAHETHVINLMYDGKNIPVLIQNTQKHPLTGMILHIDFRKVNLSKKIETAVPLQFTGESEAVAKKGGDLITQLNELTVEALPDALPDHIEIDLTKLVEIGDEIKVSDLVKSERFEIKDEPEKVIVRVNEHKEESVEPELESATPEQIGEEGETAEGEEAPAEGGEAPEAPADGAETPQTTPEENKEG</sequence>
<evidence type="ECO:0000313" key="10">
    <source>
        <dbReference type="Proteomes" id="UP000176850"/>
    </source>
</evidence>
<dbReference type="CDD" id="cd00495">
    <property type="entry name" value="Ribosomal_L25_TL5_CTC"/>
    <property type="match status" value="1"/>
</dbReference>
<dbReference type="InterPro" id="IPR037121">
    <property type="entry name" value="Ribosomal_bL25_C"/>
</dbReference>
<evidence type="ECO:0000256" key="5">
    <source>
        <dbReference type="HAMAP-Rule" id="MF_01334"/>
    </source>
</evidence>
<organism evidence="9 10">
    <name type="scientific">Candidatus Roizmanbacteria bacterium RIFCSPHIGHO2_01_FULL_39_24</name>
    <dbReference type="NCBI Taxonomy" id="1802032"/>
    <lineage>
        <taxon>Bacteria</taxon>
        <taxon>Candidatus Roizmaniibacteriota</taxon>
    </lineage>
</organism>
<dbReference type="InterPro" id="IPR020056">
    <property type="entry name" value="Rbsml_bL25/Gln-tRNA_synth_N"/>
</dbReference>
<comment type="function">
    <text evidence="5">This is one of the proteins that binds to the 5S RNA in the ribosome where it forms part of the central protuberance.</text>
</comment>
<dbReference type="InterPro" id="IPR001021">
    <property type="entry name" value="Ribosomal_bL25_long"/>
</dbReference>
<comment type="caution">
    <text evidence="9">The sequence shown here is derived from an EMBL/GenBank/DDBJ whole genome shotgun (WGS) entry which is preliminary data.</text>
</comment>
<dbReference type="PANTHER" id="PTHR33284:SF1">
    <property type="entry name" value="RIBOSOMAL PROTEIN L25_GLN-TRNA SYNTHETASE, ANTI-CODON-BINDING DOMAIN-CONTAINING PROTEIN"/>
    <property type="match status" value="1"/>
</dbReference>
<feature type="region of interest" description="Disordered" evidence="6">
    <location>
        <begin position="188"/>
        <end position="246"/>
    </location>
</feature>
<proteinExistence type="inferred from homology"/>
<evidence type="ECO:0000256" key="2">
    <source>
        <dbReference type="ARBA" id="ARBA00022884"/>
    </source>
</evidence>
<comment type="similarity">
    <text evidence="5">Belongs to the bacterial ribosomal protein bL25 family. CTC subfamily.</text>
</comment>
<dbReference type="SUPFAM" id="SSF50715">
    <property type="entry name" value="Ribosomal protein L25-like"/>
    <property type="match status" value="1"/>
</dbReference>
<evidence type="ECO:0000259" key="7">
    <source>
        <dbReference type="Pfam" id="PF01386"/>
    </source>
</evidence>
<feature type="compositionally biased region" description="Low complexity" evidence="6">
    <location>
        <begin position="220"/>
        <end position="236"/>
    </location>
</feature>
<dbReference type="InterPro" id="IPR011035">
    <property type="entry name" value="Ribosomal_bL25/Gln-tRNA_synth"/>
</dbReference>
<dbReference type="GO" id="GO:0006412">
    <property type="term" value="P:translation"/>
    <property type="evidence" value="ECO:0007669"/>
    <property type="project" value="UniProtKB-UniRule"/>
</dbReference>
<dbReference type="Gene3D" id="2.170.120.20">
    <property type="entry name" value="Ribosomal protein L25, beta domain"/>
    <property type="match status" value="1"/>
</dbReference>
<name>A0A1F7GK22_9BACT</name>
<gene>
    <name evidence="5" type="primary">rplY</name>
    <name evidence="5" type="synonym">ctc</name>
    <name evidence="9" type="ORF">A2799_03570</name>
</gene>
<keyword evidence="1 5" id="KW-0699">rRNA-binding</keyword>
<dbReference type="Gene3D" id="2.40.240.10">
    <property type="entry name" value="Ribosomal Protein L25, Chain P"/>
    <property type="match status" value="1"/>
</dbReference>
<dbReference type="InterPro" id="IPR029751">
    <property type="entry name" value="Ribosomal_L25_dom"/>
</dbReference>
<dbReference type="AlphaFoldDB" id="A0A1F7GK22"/>
<evidence type="ECO:0000256" key="4">
    <source>
        <dbReference type="ARBA" id="ARBA00023274"/>
    </source>
</evidence>
<dbReference type="InterPro" id="IPR020057">
    <property type="entry name" value="Ribosomal_bL25_b-dom"/>
</dbReference>
<dbReference type="Pfam" id="PF01386">
    <property type="entry name" value="Ribosomal_L25p"/>
    <property type="match status" value="1"/>
</dbReference>
<dbReference type="Proteomes" id="UP000176850">
    <property type="component" value="Unassembled WGS sequence"/>
</dbReference>
<dbReference type="NCBIfam" id="TIGR00731">
    <property type="entry name" value="bL25_bact_ctc"/>
    <property type="match status" value="1"/>
</dbReference>
<evidence type="ECO:0000313" key="9">
    <source>
        <dbReference type="EMBL" id="OGK19249.1"/>
    </source>
</evidence>
<protein>
    <recommendedName>
        <fullName evidence="5">Large ribosomal subunit protein bL25</fullName>
    </recommendedName>
    <alternativeName>
        <fullName evidence="5">General stress protein CTC</fullName>
    </alternativeName>
</protein>
<evidence type="ECO:0000256" key="3">
    <source>
        <dbReference type="ARBA" id="ARBA00022980"/>
    </source>
</evidence>
<dbReference type="EMBL" id="MFZH01000014">
    <property type="protein sequence ID" value="OGK19249.1"/>
    <property type="molecule type" value="Genomic_DNA"/>
</dbReference>
<comment type="subunit">
    <text evidence="5">Part of the 50S ribosomal subunit; part of the 5S rRNA/L5/L18/L25 subcomplex. Contacts the 5S rRNA. Binds to the 5S rRNA independently of L5 and L18.</text>
</comment>
<keyword evidence="4 5" id="KW-0687">Ribonucleoprotein</keyword>
<dbReference type="InterPro" id="IPR020930">
    <property type="entry name" value="Ribosomal_uL5_bac-type"/>
</dbReference>
<dbReference type="GO" id="GO:0022625">
    <property type="term" value="C:cytosolic large ribosomal subunit"/>
    <property type="evidence" value="ECO:0007669"/>
    <property type="project" value="TreeGrafter"/>
</dbReference>
<evidence type="ECO:0000256" key="6">
    <source>
        <dbReference type="SAM" id="MobiDB-lite"/>
    </source>
</evidence>